<evidence type="ECO:0000256" key="2">
    <source>
        <dbReference type="ARBA" id="ARBA00022448"/>
    </source>
</evidence>
<name>A0A6P2C152_9ACTN</name>
<comment type="caution">
    <text evidence="9">The sequence shown here is derived from an EMBL/GenBank/DDBJ whole genome shotgun (WGS) entry which is preliminary data.</text>
</comment>
<evidence type="ECO:0000256" key="7">
    <source>
        <dbReference type="RuleBase" id="RU363032"/>
    </source>
</evidence>
<protein>
    <submittedName>
        <fullName evidence="9">ABC transporter permease</fullName>
    </submittedName>
</protein>
<evidence type="ECO:0000256" key="3">
    <source>
        <dbReference type="ARBA" id="ARBA00022475"/>
    </source>
</evidence>
<keyword evidence="5 7" id="KW-1133">Transmembrane helix</keyword>
<dbReference type="Gene3D" id="1.10.3720.10">
    <property type="entry name" value="MetI-like"/>
    <property type="match status" value="1"/>
</dbReference>
<feature type="transmembrane region" description="Helical" evidence="7">
    <location>
        <begin position="99"/>
        <end position="127"/>
    </location>
</feature>
<dbReference type="PROSITE" id="PS50928">
    <property type="entry name" value="ABC_TM1"/>
    <property type="match status" value="1"/>
</dbReference>
<dbReference type="CDD" id="cd06261">
    <property type="entry name" value="TM_PBP2"/>
    <property type="match status" value="1"/>
</dbReference>
<feature type="transmembrane region" description="Helical" evidence="7">
    <location>
        <begin position="247"/>
        <end position="273"/>
    </location>
</feature>
<keyword evidence="3" id="KW-1003">Cell membrane</keyword>
<comment type="similarity">
    <text evidence="7">Belongs to the binding-protein-dependent transport system permease family.</text>
</comment>
<evidence type="ECO:0000256" key="5">
    <source>
        <dbReference type="ARBA" id="ARBA00022989"/>
    </source>
</evidence>
<dbReference type="OrthoDB" id="147688at2"/>
<dbReference type="EMBL" id="RPFW01000003">
    <property type="protein sequence ID" value="TVZ04215.1"/>
    <property type="molecule type" value="Genomic_DNA"/>
</dbReference>
<proteinExistence type="inferred from homology"/>
<dbReference type="InterPro" id="IPR035906">
    <property type="entry name" value="MetI-like_sf"/>
</dbReference>
<reference evidence="9 10" key="1">
    <citation type="submission" date="2018-11" db="EMBL/GenBank/DDBJ databases">
        <title>Trebonia kvetii gen.nov., sp.nov., a novel acidophilic actinobacterium, and proposal of the new actinobacterial family Treboniaceae fam. nov.</title>
        <authorList>
            <person name="Rapoport D."/>
            <person name="Sagova-Mareckova M."/>
            <person name="Sedlacek I."/>
            <person name="Provaznik J."/>
            <person name="Kralova S."/>
            <person name="Pavlinic D."/>
            <person name="Benes V."/>
            <person name="Kopecky J."/>
        </authorList>
    </citation>
    <scope>NUCLEOTIDE SEQUENCE [LARGE SCALE GENOMIC DNA]</scope>
    <source>
        <strain evidence="9 10">15Tr583</strain>
    </source>
</reference>
<organism evidence="9 10">
    <name type="scientific">Trebonia kvetii</name>
    <dbReference type="NCBI Taxonomy" id="2480626"/>
    <lineage>
        <taxon>Bacteria</taxon>
        <taxon>Bacillati</taxon>
        <taxon>Actinomycetota</taxon>
        <taxon>Actinomycetes</taxon>
        <taxon>Streptosporangiales</taxon>
        <taxon>Treboniaceae</taxon>
        <taxon>Trebonia</taxon>
    </lineage>
</organism>
<dbReference type="RefSeq" id="WP_145854084.1">
    <property type="nucleotide sequence ID" value="NZ_RPFW01000003.1"/>
</dbReference>
<accession>A0A6P2C152</accession>
<feature type="transmembrane region" description="Helical" evidence="7">
    <location>
        <begin position="193"/>
        <end position="211"/>
    </location>
</feature>
<dbReference type="Proteomes" id="UP000460272">
    <property type="component" value="Unassembled WGS sequence"/>
</dbReference>
<keyword evidence="10" id="KW-1185">Reference proteome</keyword>
<dbReference type="Pfam" id="PF19300">
    <property type="entry name" value="BPD_transp_1_N"/>
    <property type="match status" value="1"/>
</dbReference>
<dbReference type="PANTHER" id="PTHR43163:SF6">
    <property type="entry name" value="DIPEPTIDE TRANSPORT SYSTEM PERMEASE PROTEIN DPPB-RELATED"/>
    <property type="match status" value="1"/>
</dbReference>
<keyword evidence="6 7" id="KW-0472">Membrane</keyword>
<dbReference type="AlphaFoldDB" id="A0A6P2C152"/>
<comment type="subcellular location">
    <subcellularLocation>
        <location evidence="1 7">Cell membrane</location>
        <topology evidence="1 7">Multi-pass membrane protein</topology>
    </subcellularLocation>
</comment>
<keyword evidence="2 7" id="KW-0813">Transport</keyword>
<dbReference type="InterPro" id="IPR000515">
    <property type="entry name" value="MetI-like"/>
</dbReference>
<feature type="transmembrane region" description="Helical" evidence="7">
    <location>
        <begin position="139"/>
        <end position="162"/>
    </location>
</feature>
<keyword evidence="4 7" id="KW-0812">Transmembrane</keyword>
<evidence type="ECO:0000259" key="8">
    <source>
        <dbReference type="PROSITE" id="PS50928"/>
    </source>
</evidence>
<sequence length="327" mass="35765">MRFVLRRAGFFLLTLWAAVTLNFFLPRMMPGNPAIAMMGKFRGKVSGQELKTLETIFGAGSGQSLPSQYVHYLGDVFTGNFGTSLFYFPTPVGTVVGGAIWWTMGLVGVTTILAFILGTGVGIIAAWRRGGLLDGIAPPLLVITSAIPYFWVGMMFILIFGLKLRWLPWSGGFDISDTPAWTASYIGDVFEHAVLPALALLITTIGTWTLTMRNNMVTTLAEDYVRMARAKGLRPHRVMLNYAARNAILPNLTGFAMSLGFVVGGAILIEYVFNYPGVGYMLLQAVENEDYPLMQALFLLITVAVLVAILLADIATAIFDPRTRSSR</sequence>
<evidence type="ECO:0000256" key="4">
    <source>
        <dbReference type="ARBA" id="ARBA00022692"/>
    </source>
</evidence>
<evidence type="ECO:0000256" key="1">
    <source>
        <dbReference type="ARBA" id="ARBA00004651"/>
    </source>
</evidence>
<feature type="domain" description="ABC transmembrane type-1" evidence="8">
    <location>
        <begin position="100"/>
        <end position="312"/>
    </location>
</feature>
<evidence type="ECO:0000256" key="6">
    <source>
        <dbReference type="ARBA" id="ARBA00023136"/>
    </source>
</evidence>
<gene>
    <name evidence="9" type="ORF">EAS64_17650</name>
</gene>
<dbReference type="Pfam" id="PF00528">
    <property type="entry name" value="BPD_transp_1"/>
    <property type="match status" value="1"/>
</dbReference>
<dbReference type="InterPro" id="IPR045621">
    <property type="entry name" value="BPD_transp_1_N"/>
</dbReference>
<evidence type="ECO:0000313" key="9">
    <source>
        <dbReference type="EMBL" id="TVZ04215.1"/>
    </source>
</evidence>
<dbReference type="GO" id="GO:0005886">
    <property type="term" value="C:plasma membrane"/>
    <property type="evidence" value="ECO:0007669"/>
    <property type="project" value="UniProtKB-SubCell"/>
</dbReference>
<dbReference type="PANTHER" id="PTHR43163">
    <property type="entry name" value="DIPEPTIDE TRANSPORT SYSTEM PERMEASE PROTEIN DPPB-RELATED"/>
    <property type="match status" value="1"/>
</dbReference>
<feature type="transmembrane region" description="Helical" evidence="7">
    <location>
        <begin position="293"/>
        <end position="319"/>
    </location>
</feature>
<dbReference type="GO" id="GO:0055085">
    <property type="term" value="P:transmembrane transport"/>
    <property type="evidence" value="ECO:0007669"/>
    <property type="project" value="InterPro"/>
</dbReference>
<evidence type="ECO:0000313" key="10">
    <source>
        <dbReference type="Proteomes" id="UP000460272"/>
    </source>
</evidence>
<dbReference type="SUPFAM" id="SSF161098">
    <property type="entry name" value="MetI-like"/>
    <property type="match status" value="1"/>
</dbReference>